<dbReference type="Pfam" id="PF00172">
    <property type="entry name" value="Zn_clus"/>
    <property type="match status" value="1"/>
</dbReference>
<dbReference type="PROSITE" id="PS00463">
    <property type="entry name" value="ZN2_CY6_FUNGAL_1"/>
    <property type="match status" value="1"/>
</dbReference>
<sequence>MREILPKPNTSTTGDVTRSSVCEGITKRSPVPVACHGCRRRKVKCDDQRPKCTPCQSSNEECRFPMSRFGRIINFEDLPYTEQRYQSLLTVLELIRVAEGEELEELLRQIQSAKSVHDFLDSVDEAALLLPLNDMSRSNDRGHEEKR</sequence>
<dbReference type="Gene3D" id="4.10.240.10">
    <property type="entry name" value="Zn(2)-C6 fungal-type DNA-binding domain"/>
    <property type="match status" value="1"/>
</dbReference>
<evidence type="ECO:0000256" key="1">
    <source>
        <dbReference type="ARBA" id="ARBA00023242"/>
    </source>
</evidence>
<reference evidence="3 4" key="1">
    <citation type="submission" date="2016-06" db="EMBL/GenBank/DDBJ databases">
        <title>Living apart together: crosstalk between the core and supernumerary genomes in a fungal plant pathogen.</title>
        <authorList>
            <person name="Vanheule A."/>
            <person name="Audenaert K."/>
            <person name="Warris S."/>
            <person name="Van De Geest H."/>
            <person name="Schijlen E."/>
            <person name="Hofte M."/>
            <person name="De Saeger S."/>
            <person name="Haesaert G."/>
            <person name="Waalwijk C."/>
            <person name="Van Der Lee T."/>
        </authorList>
    </citation>
    <scope>NUCLEOTIDE SEQUENCE [LARGE SCALE GENOMIC DNA]</scope>
    <source>
        <strain evidence="3 4">2516</strain>
    </source>
</reference>
<evidence type="ECO:0000313" key="3">
    <source>
        <dbReference type="EMBL" id="OBS19046.1"/>
    </source>
</evidence>
<keyword evidence="1" id="KW-0539">Nucleus</keyword>
<organism evidence="3 4">
    <name type="scientific">Fusarium poae</name>
    <dbReference type="NCBI Taxonomy" id="36050"/>
    <lineage>
        <taxon>Eukaryota</taxon>
        <taxon>Fungi</taxon>
        <taxon>Dikarya</taxon>
        <taxon>Ascomycota</taxon>
        <taxon>Pezizomycotina</taxon>
        <taxon>Sordariomycetes</taxon>
        <taxon>Hypocreomycetidae</taxon>
        <taxon>Hypocreales</taxon>
        <taxon>Nectriaceae</taxon>
        <taxon>Fusarium</taxon>
    </lineage>
</organism>
<dbReference type="PROSITE" id="PS50048">
    <property type="entry name" value="ZN2_CY6_FUNGAL_2"/>
    <property type="match status" value="1"/>
</dbReference>
<evidence type="ECO:0000259" key="2">
    <source>
        <dbReference type="PROSITE" id="PS50048"/>
    </source>
</evidence>
<dbReference type="CDD" id="cd00067">
    <property type="entry name" value="GAL4"/>
    <property type="match status" value="1"/>
</dbReference>
<dbReference type="SUPFAM" id="SSF57701">
    <property type="entry name" value="Zn2/Cys6 DNA-binding domain"/>
    <property type="match status" value="1"/>
</dbReference>
<dbReference type="EMBL" id="LYXU01000004">
    <property type="protein sequence ID" value="OBS19046.1"/>
    <property type="molecule type" value="Genomic_DNA"/>
</dbReference>
<evidence type="ECO:0000313" key="4">
    <source>
        <dbReference type="Proteomes" id="UP000091967"/>
    </source>
</evidence>
<dbReference type="GO" id="GO:0000981">
    <property type="term" value="F:DNA-binding transcription factor activity, RNA polymerase II-specific"/>
    <property type="evidence" value="ECO:0007669"/>
    <property type="project" value="InterPro"/>
</dbReference>
<gene>
    <name evidence="3" type="ORF">FPOA_10770</name>
</gene>
<dbReference type="InterPro" id="IPR053187">
    <property type="entry name" value="Notoamide_regulator"/>
</dbReference>
<comment type="caution">
    <text evidence="3">The sequence shown here is derived from an EMBL/GenBank/DDBJ whole genome shotgun (WGS) entry which is preliminary data.</text>
</comment>
<dbReference type="SMART" id="SM00066">
    <property type="entry name" value="GAL4"/>
    <property type="match status" value="1"/>
</dbReference>
<dbReference type="AlphaFoldDB" id="A0A1B8AEZ7"/>
<dbReference type="GO" id="GO:0008270">
    <property type="term" value="F:zinc ion binding"/>
    <property type="evidence" value="ECO:0007669"/>
    <property type="project" value="InterPro"/>
</dbReference>
<accession>A0A1B8AEZ7</accession>
<proteinExistence type="predicted"/>
<dbReference type="PANTHER" id="PTHR47256">
    <property type="entry name" value="ZN(II)2CYS6 TRANSCRIPTION FACTOR (EUROFUNG)-RELATED"/>
    <property type="match status" value="1"/>
</dbReference>
<feature type="domain" description="Zn(2)-C6 fungal-type" evidence="2">
    <location>
        <begin position="34"/>
        <end position="64"/>
    </location>
</feature>
<dbReference type="Proteomes" id="UP000091967">
    <property type="component" value="Unassembled WGS sequence"/>
</dbReference>
<dbReference type="InterPro" id="IPR036864">
    <property type="entry name" value="Zn2-C6_fun-type_DNA-bd_sf"/>
</dbReference>
<dbReference type="InterPro" id="IPR001138">
    <property type="entry name" value="Zn2Cys6_DnaBD"/>
</dbReference>
<keyword evidence="4" id="KW-1185">Reference proteome</keyword>
<dbReference type="PANTHER" id="PTHR47256:SF1">
    <property type="entry name" value="ZN(II)2CYS6 TRANSCRIPTION FACTOR (EUROFUNG)"/>
    <property type="match status" value="1"/>
</dbReference>
<protein>
    <recommendedName>
        <fullName evidence="2">Zn(2)-C6 fungal-type domain-containing protein</fullName>
    </recommendedName>
</protein>
<name>A0A1B8AEZ7_FUSPO</name>